<comment type="function">
    <text evidence="8 10">Involved in peptidoglycan biosynthesis. Transports lipid-linked peptidoglycan precursors from the inner to the outer leaflet of the cytoplasmic membrane.</text>
</comment>
<reference evidence="13" key="1">
    <citation type="submission" date="2015-09" db="EMBL/GenBank/DDBJ databases">
        <authorList>
            <person name="Bertelli C."/>
        </authorList>
    </citation>
    <scope>NUCLEOTIDE SEQUENCE [LARGE SCALE GENOMIC DNA]</scope>
    <source>
        <strain evidence="13">KNic</strain>
    </source>
</reference>
<dbReference type="GO" id="GO:0009252">
    <property type="term" value="P:peptidoglycan biosynthetic process"/>
    <property type="evidence" value="ECO:0007669"/>
    <property type="project" value="UniProtKB-UniRule"/>
</dbReference>
<feature type="transmembrane region" description="Helical" evidence="11">
    <location>
        <begin position="188"/>
        <end position="205"/>
    </location>
</feature>
<dbReference type="GO" id="GO:0015648">
    <property type="term" value="F:lipid-linked peptidoglycan transporter activity"/>
    <property type="evidence" value="ECO:0007669"/>
    <property type="project" value="UniProtKB-UniRule"/>
</dbReference>
<dbReference type="CDD" id="cd13123">
    <property type="entry name" value="MATE_MurJ_like"/>
    <property type="match status" value="1"/>
</dbReference>
<evidence type="ECO:0000256" key="5">
    <source>
        <dbReference type="ARBA" id="ARBA00022984"/>
    </source>
</evidence>
<evidence type="ECO:0000256" key="10">
    <source>
        <dbReference type="PIRNR" id="PIRNR002869"/>
    </source>
</evidence>
<dbReference type="GO" id="GO:0071555">
    <property type="term" value="P:cell wall organization"/>
    <property type="evidence" value="ECO:0007669"/>
    <property type="project" value="UniProtKB-UniRule"/>
</dbReference>
<dbReference type="GO" id="GO:0008360">
    <property type="term" value="P:regulation of cell shape"/>
    <property type="evidence" value="ECO:0007669"/>
    <property type="project" value="UniProtKB-UniRule"/>
</dbReference>
<protein>
    <recommendedName>
        <fullName evidence="10">Lipid II flippase</fullName>
    </recommendedName>
</protein>
<dbReference type="RefSeq" id="WP_059059964.1">
    <property type="nucleotide sequence ID" value="NZ_LN879502.1"/>
</dbReference>
<proteinExistence type="inferred from homology"/>
<feature type="transmembrane region" description="Helical" evidence="11">
    <location>
        <begin position="452"/>
        <end position="469"/>
    </location>
</feature>
<feature type="transmembrane region" description="Helical" evidence="11">
    <location>
        <begin position="308"/>
        <end position="333"/>
    </location>
</feature>
<dbReference type="Proteomes" id="UP000069902">
    <property type="component" value="Chromosome cPNK"/>
</dbReference>
<dbReference type="PIRSF" id="PIRSF002869">
    <property type="entry name" value="MviN"/>
    <property type="match status" value="1"/>
</dbReference>
<keyword evidence="10" id="KW-0961">Cell wall biogenesis/degradation</keyword>
<dbReference type="PANTHER" id="PTHR47019">
    <property type="entry name" value="LIPID II FLIPPASE MURJ"/>
    <property type="match status" value="1"/>
</dbReference>
<keyword evidence="2 10" id="KW-1003">Cell membrane</keyword>
<keyword evidence="6 11" id="KW-1133">Transmembrane helix</keyword>
<feature type="transmembrane region" description="Helical" evidence="11">
    <location>
        <begin position="387"/>
        <end position="406"/>
    </location>
</feature>
<evidence type="ECO:0000256" key="1">
    <source>
        <dbReference type="ARBA" id="ARBA00004651"/>
    </source>
</evidence>
<evidence type="ECO:0000256" key="2">
    <source>
        <dbReference type="ARBA" id="ARBA00022475"/>
    </source>
</evidence>
<dbReference type="PRINTS" id="PR01806">
    <property type="entry name" value="VIRFACTRMVIN"/>
</dbReference>
<feature type="transmembrane region" description="Helical" evidence="11">
    <location>
        <begin position="126"/>
        <end position="145"/>
    </location>
</feature>
<dbReference type="AlphaFoldDB" id="A0A0U5J8D1"/>
<dbReference type="STRING" id="389348.PNK_0392"/>
<keyword evidence="13" id="KW-1185">Reference proteome</keyword>
<gene>
    <name evidence="12" type="ORF">PNK_0392</name>
</gene>
<dbReference type="EMBL" id="LN879502">
    <property type="protein sequence ID" value="CUI16024.1"/>
    <property type="molecule type" value="Genomic_DNA"/>
</dbReference>
<dbReference type="Pfam" id="PF03023">
    <property type="entry name" value="MurJ"/>
    <property type="match status" value="1"/>
</dbReference>
<keyword evidence="3 11" id="KW-0812">Transmembrane</keyword>
<dbReference type="GO" id="GO:0034204">
    <property type="term" value="P:lipid translocation"/>
    <property type="evidence" value="ECO:0007669"/>
    <property type="project" value="TreeGrafter"/>
</dbReference>
<keyword evidence="5 10" id="KW-0573">Peptidoglycan synthesis</keyword>
<comment type="subcellular location">
    <subcellularLocation>
        <location evidence="1">Cell membrane</location>
        <topology evidence="1">Multi-pass membrane protein</topology>
    </subcellularLocation>
</comment>
<dbReference type="InterPro" id="IPR051050">
    <property type="entry name" value="Lipid_II_flippase_MurJ/MviN"/>
</dbReference>
<accession>A0A0U5J8D1</accession>
<name>A0A0U5J8D1_9BACT</name>
<evidence type="ECO:0000313" key="13">
    <source>
        <dbReference type="Proteomes" id="UP000069902"/>
    </source>
</evidence>
<keyword evidence="7 10" id="KW-0472">Membrane</keyword>
<evidence type="ECO:0000313" key="12">
    <source>
        <dbReference type="EMBL" id="CUI16024.1"/>
    </source>
</evidence>
<keyword evidence="4 10" id="KW-0133">Cell shape</keyword>
<feature type="transmembrane region" description="Helical" evidence="11">
    <location>
        <begin position="496"/>
        <end position="518"/>
    </location>
</feature>
<evidence type="ECO:0000256" key="7">
    <source>
        <dbReference type="ARBA" id="ARBA00023136"/>
    </source>
</evidence>
<feature type="transmembrane region" description="Helical" evidence="11">
    <location>
        <begin position="91"/>
        <end position="114"/>
    </location>
</feature>
<keyword evidence="10" id="KW-0813">Transport</keyword>
<evidence type="ECO:0000256" key="6">
    <source>
        <dbReference type="ARBA" id="ARBA00022989"/>
    </source>
</evidence>
<organism evidence="12 13">
    <name type="scientific">Candidatus Protochlamydia naegleriophila</name>
    <dbReference type="NCBI Taxonomy" id="389348"/>
    <lineage>
        <taxon>Bacteria</taxon>
        <taxon>Pseudomonadati</taxon>
        <taxon>Chlamydiota</taxon>
        <taxon>Chlamydiia</taxon>
        <taxon>Parachlamydiales</taxon>
        <taxon>Parachlamydiaceae</taxon>
        <taxon>Candidatus Protochlamydia</taxon>
    </lineage>
</organism>
<evidence type="ECO:0000256" key="11">
    <source>
        <dbReference type="SAM" id="Phobius"/>
    </source>
</evidence>
<comment type="similarity">
    <text evidence="9 10">Belongs to the MurJ/MviN family.</text>
</comment>
<evidence type="ECO:0000256" key="3">
    <source>
        <dbReference type="ARBA" id="ARBA00022692"/>
    </source>
</evidence>
<dbReference type="InParanoid" id="A0A0U5J8D1"/>
<evidence type="ECO:0000256" key="8">
    <source>
        <dbReference type="ARBA" id="ARBA00060041"/>
    </source>
</evidence>
<dbReference type="PATRIC" id="fig|389348.3.peg.438"/>
<dbReference type="NCBIfam" id="TIGR01695">
    <property type="entry name" value="murJ_mviN"/>
    <property type="match status" value="1"/>
</dbReference>
<feature type="transmembrane region" description="Helical" evidence="11">
    <location>
        <begin position="412"/>
        <end position="431"/>
    </location>
</feature>
<dbReference type="KEGG" id="pnl:PNK_0392"/>
<evidence type="ECO:0000256" key="4">
    <source>
        <dbReference type="ARBA" id="ARBA00022960"/>
    </source>
</evidence>
<dbReference type="PANTHER" id="PTHR47019:SF1">
    <property type="entry name" value="LIPID II FLIPPASE MURJ"/>
    <property type="match status" value="1"/>
</dbReference>
<dbReference type="GO" id="GO:0005886">
    <property type="term" value="C:plasma membrane"/>
    <property type="evidence" value="ECO:0007669"/>
    <property type="project" value="UniProtKB-SubCell"/>
</dbReference>
<evidence type="ECO:0000256" key="9">
    <source>
        <dbReference type="ARBA" id="ARBA00061532"/>
    </source>
</evidence>
<dbReference type="InterPro" id="IPR004268">
    <property type="entry name" value="MurJ"/>
</dbReference>
<feature type="transmembrane region" description="Helical" evidence="11">
    <location>
        <begin position="157"/>
        <end position="176"/>
    </location>
</feature>
<sequence>MTDSSHTILQSAKRFFSGTLLSRITGMLRDMAMAYAFGTQSAIASFMVAYRLAHLCRRLFGEGSLQAAFIPEFETLRHQNSQRAFTFFRDLMATLTLFLVLLISLVCLGLGIFLMWGDPQPANRDILVLTMLMLPSLLFICLFGLNASLLQCEKSYFTPGVAPVAFNLIWIIAVWMLKPYAASEAMPLLSIGVIVACFFQWVLTVPKTWKLLKQQLSGYVWNKIDLFSADVFHMGKPFILGLTGVMASQINAAMDSLFARYAEAEGPAMLWYAIRLQQLPLALFSVAIAGALLPPLTRALKAHDWGRYYSFLNEALAHTCTLMIPLTAALFAIGDSSVNLIFGHGDFSNSSVLGTTLCLWAYGIGLLPTSLILLLAPACYAQSNYRLPAIASCLNMLLNLILNAFFINGFGWGAMSVALATSVSAWVNAIFLGRSLTALNGPWISKNVWQHIWKLSIAALIALMGTDLYRNHFYLSALSLVWNQAPHFPRSLSEQFTILISQCACFGFLLLGCIWLLGINIRQPLAIKAHKQITE</sequence>
<feature type="transmembrane region" description="Helical" evidence="11">
    <location>
        <begin position="32"/>
        <end position="50"/>
    </location>
</feature>
<feature type="transmembrane region" description="Helical" evidence="11">
    <location>
        <begin position="353"/>
        <end position="375"/>
    </location>
</feature>
<dbReference type="FunCoup" id="A0A0U5J8D1">
    <property type="interactions" value="257"/>
</dbReference>